<evidence type="ECO:0000256" key="4">
    <source>
        <dbReference type="ARBA" id="ARBA00022723"/>
    </source>
</evidence>
<dbReference type="Pfam" id="PF00348">
    <property type="entry name" value="polyprenyl_synt"/>
    <property type="match status" value="1"/>
</dbReference>
<dbReference type="PROSITE" id="PS00444">
    <property type="entry name" value="POLYPRENYL_SYNTHASE_2"/>
    <property type="match status" value="1"/>
</dbReference>
<keyword evidence="4" id="KW-0479">Metal-binding</keyword>
<reference evidence="7 8" key="1">
    <citation type="submission" date="2019-02" db="EMBL/GenBank/DDBJ databases">
        <title>Sequencing the genomes of 1000 actinobacteria strains.</title>
        <authorList>
            <person name="Klenk H.-P."/>
        </authorList>
    </citation>
    <scope>NUCLEOTIDE SEQUENCE [LARGE SCALE GENOMIC DNA]</scope>
    <source>
        <strain evidence="7 8">DSM 45779</strain>
    </source>
</reference>
<dbReference type="RefSeq" id="WP_130289489.1">
    <property type="nucleotide sequence ID" value="NZ_SHKL01000001.1"/>
</dbReference>
<accession>A0A4Q7UTC4</accession>
<evidence type="ECO:0000313" key="8">
    <source>
        <dbReference type="Proteomes" id="UP000291591"/>
    </source>
</evidence>
<dbReference type="SFLD" id="SFLDS00005">
    <property type="entry name" value="Isoprenoid_Synthase_Type_I"/>
    <property type="match status" value="1"/>
</dbReference>
<comment type="cofactor">
    <cofactor evidence="1">
        <name>Mg(2+)</name>
        <dbReference type="ChEBI" id="CHEBI:18420"/>
    </cofactor>
</comment>
<dbReference type="GO" id="GO:0008299">
    <property type="term" value="P:isoprenoid biosynthetic process"/>
    <property type="evidence" value="ECO:0007669"/>
    <property type="project" value="InterPro"/>
</dbReference>
<evidence type="ECO:0000256" key="1">
    <source>
        <dbReference type="ARBA" id="ARBA00001946"/>
    </source>
</evidence>
<dbReference type="GO" id="GO:0046872">
    <property type="term" value="F:metal ion binding"/>
    <property type="evidence" value="ECO:0007669"/>
    <property type="project" value="UniProtKB-KW"/>
</dbReference>
<keyword evidence="3 6" id="KW-0808">Transferase</keyword>
<keyword evidence="5" id="KW-0460">Magnesium</keyword>
<dbReference type="GO" id="GO:0004659">
    <property type="term" value="F:prenyltransferase activity"/>
    <property type="evidence" value="ECO:0007669"/>
    <property type="project" value="InterPro"/>
</dbReference>
<dbReference type="InterPro" id="IPR033749">
    <property type="entry name" value="Polyprenyl_synt_CS"/>
</dbReference>
<dbReference type="InterPro" id="IPR000092">
    <property type="entry name" value="Polyprenyl_synt"/>
</dbReference>
<proteinExistence type="inferred from homology"/>
<dbReference type="PANTHER" id="PTHR12001">
    <property type="entry name" value="GERANYLGERANYL PYROPHOSPHATE SYNTHASE"/>
    <property type="match status" value="1"/>
</dbReference>
<organism evidence="7 8">
    <name type="scientific">Pseudonocardia sediminis</name>
    <dbReference type="NCBI Taxonomy" id="1397368"/>
    <lineage>
        <taxon>Bacteria</taxon>
        <taxon>Bacillati</taxon>
        <taxon>Actinomycetota</taxon>
        <taxon>Actinomycetes</taxon>
        <taxon>Pseudonocardiales</taxon>
        <taxon>Pseudonocardiaceae</taxon>
        <taxon>Pseudonocardia</taxon>
    </lineage>
</organism>
<evidence type="ECO:0000256" key="5">
    <source>
        <dbReference type="ARBA" id="ARBA00022842"/>
    </source>
</evidence>
<keyword evidence="8" id="KW-1185">Reference proteome</keyword>
<dbReference type="PANTHER" id="PTHR12001:SF85">
    <property type="entry name" value="SHORT CHAIN ISOPRENYL DIPHOSPHATE SYNTHASE"/>
    <property type="match status" value="1"/>
</dbReference>
<dbReference type="EMBL" id="SHKL01000001">
    <property type="protein sequence ID" value="RZT84946.1"/>
    <property type="molecule type" value="Genomic_DNA"/>
</dbReference>
<dbReference type="Proteomes" id="UP000291591">
    <property type="component" value="Unassembled WGS sequence"/>
</dbReference>
<dbReference type="OrthoDB" id="4497239at2"/>
<evidence type="ECO:0000256" key="2">
    <source>
        <dbReference type="ARBA" id="ARBA00006706"/>
    </source>
</evidence>
<evidence type="ECO:0000256" key="3">
    <source>
        <dbReference type="ARBA" id="ARBA00022679"/>
    </source>
</evidence>
<gene>
    <name evidence="7" type="ORF">EV383_1806</name>
</gene>
<comment type="caution">
    <text evidence="7">The sequence shown here is derived from an EMBL/GenBank/DDBJ whole genome shotgun (WGS) entry which is preliminary data.</text>
</comment>
<dbReference type="InterPro" id="IPR008949">
    <property type="entry name" value="Isoprenoid_synthase_dom_sf"/>
</dbReference>
<comment type="similarity">
    <text evidence="2 6">Belongs to the FPP/GGPP synthase family.</text>
</comment>
<name>A0A4Q7UTC4_PSEST</name>
<sequence length="361" mass="38881">MSLDQQYDVSCGPLVGDLTERLRDHAVDHVRRCCADQLAGRPEARVAAEALPGYVSGGKLLRSTFALVGWSCGRGGSDAAMRAVASLELLHCFALVQDDVMDGSPRRRGRPALHVTLSAWHREQGLSGSAERFGASAATLFGDLLLVWAEQMLRESGLDDADLARAWPLYDAMRAELVVGQLSDLVNDTRAEPTWESVLDVARRKSGNYTVRRPLEFGAALAGCDPSVTAPLSRYGALVGEAFQLRDDVLGVFGHPSTTGKPAGDDLRNRTATSLVVVARDRAGPAQRRAMRALAHLDHVDADAVAAWQDLICDTGAPERIEEIITARVDDALAAIGCADVPEHARDALTSLAHRCTDRRD</sequence>
<dbReference type="PROSITE" id="PS00723">
    <property type="entry name" value="POLYPRENYL_SYNTHASE_1"/>
    <property type="match status" value="1"/>
</dbReference>
<dbReference type="Gene3D" id="1.10.600.10">
    <property type="entry name" value="Farnesyl Diphosphate Synthase"/>
    <property type="match status" value="1"/>
</dbReference>
<protein>
    <submittedName>
        <fullName evidence="7">Geranylgeranyl diphosphate synthase type I</fullName>
    </submittedName>
</protein>
<evidence type="ECO:0000256" key="6">
    <source>
        <dbReference type="RuleBase" id="RU004466"/>
    </source>
</evidence>
<dbReference type="AlphaFoldDB" id="A0A4Q7UTC4"/>
<dbReference type="CDD" id="cd00685">
    <property type="entry name" value="Trans_IPPS_HT"/>
    <property type="match status" value="1"/>
</dbReference>
<dbReference type="SUPFAM" id="SSF48576">
    <property type="entry name" value="Terpenoid synthases"/>
    <property type="match status" value="1"/>
</dbReference>
<evidence type="ECO:0000313" key="7">
    <source>
        <dbReference type="EMBL" id="RZT84946.1"/>
    </source>
</evidence>